<evidence type="ECO:0000313" key="2">
    <source>
        <dbReference type="EMBL" id="AEO62889.1"/>
    </source>
</evidence>
<name>G2QUP4_THETT</name>
<feature type="region of interest" description="Disordered" evidence="1">
    <location>
        <begin position="1"/>
        <end position="39"/>
    </location>
</feature>
<reference evidence="2 3" key="1">
    <citation type="journal article" date="2011" name="Nat. Biotechnol.">
        <title>Comparative genomic analysis of the thermophilic biomass-degrading fungi Myceliophthora thermophila and Thielavia terrestris.</title>
        <authorList>
            <person name="Berka R.M."/>
            <person name="Grigoriev I.V."/>
            <person name="Otillar R."/>
            <person name="Salamov A."/>
            <person name="Grimwood J."/>
            <person name="Reid I."/>
            <person name="Ishmael N."/>
            <person name="John T."/>
            <person name="Darmond C."/>
            <person name="Moisan M.-C."/>
            <person name="Henrissat B."/>
            <person name="Coutinho P.M."/>
            <person name="Lombard V."/>
            <person name="Natvig D.O."/>
            <person name="Lindquist E."/>
            <person name="Schmutz J."/>
            <person name="Lucas S."/>
            <person name="Harris P."/>
            <person name="Powlowski J."/>
            <person name="Bellemare A."/>
            <person name="Taylor D."/>
            <person name="Butler G."/>
            <person name="de Vries R.P."/>
            <person name="Allijn I.E."/>
            <person name="van den Brink J."/>
            <person name="Ushinsky S."/>
            <person name="Storms R."/>
            <person name="Powell A.J."/>
            <person name="Paulsen I.T."/>
            <person name="Elbourne L.D.H."/>
            <person name="Baker S.E."/>
            <person name="Magnuson J."/>
            <person name="LaBoissiere S."/>
            <person name="Clutterbuck A.J."/>
            <person name="Martinez D."/>
            <person name="Wogulis M."/>
            <person name="de Leon A.L."/>
            <person name="Rey M.W."/>
            <person name="Tsang A."/>
        </authorList>
    </citation>
    <scope>NUCLEOTIDE SEQUENCE [LARGE SCALE GENOMIC DNA]</scope>
    <source>
        <strain evidence="3">ATCC 38088 / NRRL 8126</strain>
    </source>
</reference>
<accession>G2QUP4</accession>
<sequence length="53" mass="5943">MPTNLGRCPRTQDAREPRKMPANPGCPRGQEDGRKPKMPTIKLVKVHFPHPLG</sequence>
<protein>
    <submittedName>
        <fullName evidence="2">Uncharacterized protein</fullName>
    </submittedName>
</protein>
<dbReference type="RefSeq" id="XP_003649225.1">
    <property type="nucleotide sequence ID" value="XM_003649177.1"/>
</dbReference>
<dbReference type="EMBL" id="CP003009">
    <property type="protein sequence ID" value="AEO62889.1"/>
    <property type="molecule type" value="Genomic_DNA"/>
</dbReference>
<organism evidence="2 3">
    <name type="scientific">Thermothielavioides terrestris (strain ATCC 38088 / NRRL 8126)</name>
    <name type="common">Thielavia terrestris</name>
    <dbReference type="NCBI Taxonomy" id="578455"/>
    <lineage>
        <taxon>Eukaryota</taxon>
        <taxon>Fungi</taxon>
        <taxon>Dikarya</taxon>
        <taxon>Ascomycota</taxon>
        <taxon>Pezizomycotina</taxon>
        <taxon>Sordariomycetes</taxon>
        <taxon>Sordariomycetidae</taxon>
        <taxon>Sordariales</taxon>
        <taxon>Chaetomiaceae</taxon>
        <taxon>Thermothielavioides</taxon>
        <taxon>Thermothielavioides terrestris</taxon>
    </lineage>
</organism>
<dbReference type="HOGENOM" id="CLU_3070348_0_0_1"/>
<dbReference type="Proteomes" id="UP000008181">
    <property type="component" value="Chromosome 1"/>
</dbReference>
<evidence type="ECO:0000313" key="3">
    <source>
        <dbReference type="Proteomes" id="UP000008181"/>
    </source>
</evidence>
<gene>
    <name evidence="2" type="ORF">THITE_2107664</name>
</gene>
<proteinExistence type="predicted"/>
<evidence type="ECO:0000256" key="1">
    <source>
        <dbReference type="SAM" id="MobiDB-lite"/>
    </source>
</evidence>
<feature type="compositionally biased region" description="Basic and acidic residues" evidence="1">
    <location>
        <begin position="10"/>
        <end position="19"/>
    </location>
</feature>
<keyword evidence="3" id="KW-1185">Reference proteome</keyword>
<dbReference type="KEGG" id="ttt:THITE_2107664"/>
<dbReference type="GeneID" id="11516623"/>
<dbReference type="AlphaFoldDB" id="G2QUP4"/>